<dbReference type="Gene3D" id="3.40.50.12230">
    <property type="match status" value="1"/>
</dbReference>
<dbReference type="SUPFAM" id="SSF50486">
    <property type="entry name" value="FMT C-terminal domain-like"/>
    <property type="match status" value="1"/>
</dbReference>
<evidence type="ECO:0000256" key="3">
    <source>
        <dbReference type="ARBA" id="ARBA00022679"/>
    </source>
</evidence>
<dbReference type="InterPro" id="IPR005794">
    <property type="entry name" value="Fmt"/>
</dbReference>
<evidence type="ECO:0000259" key="6">
    <source>
        <dbReference type="Pfam" id="PF00551"/>
    </source>
</evidence>
<dbReference type="Pfam" id="PF00551">
    <property type="entry name" value="Formyl_trans_N"/>
    <property type="match status" value="1"/>
</dbReference>
<evidence type="ECO:0000256" key="2">
    <source>
        <dbReference type="ARBA" id="ARBA00012261"/>
    </source>
</evidence>
<comment type="caution">
    <text evidence="8">The sequence shown here is derived from an EMBL/GenBank/DDBJ whole genome shotgun (WGS) entry which is preliminary data.</text>
</comment>
<evidence type="ECO:0000313" key="9">
    <source>
        <dbReference type="Proteomes" id="UP000029055"/>
    </source>
</evidence>
<dbReference type="GO" id="GO:0005829">
    <property type="term" value="C:cytosol"/>
    <property type="evidence" value="ECO:0007669"/>
    <property type="project" value="TreeGrafter"/>
</dbReference>
<evidence type="ECO:0000313" key="8">
    <source>
        <dbReference type="EMBL" id="KFJ04980.1"/>
    </source>
</evidence>
<feature type="domain" description="Formyl transferase C-terminal" evidence="7">
    <location>
        <begin position="205"/>
        <end position="339"/>
    </location>
</feature>
<dbReference type="GO" id="GO:0004479">
    <property type="term" value="F:methionyl-tRNA formyltransferase activity"/>
    <property type="evidence" value="ECO:0007669"/>
    <property type="project" value="UniProtKB-UniRule"/>
</dbReference>
<comment type="catalytic activity">
    <reaction evidence="5">
        <text>L-methionyl-tRNA(fMet) + (6R)-10-formyltetrahydrofolate = N-formyl-L-methionyl-tRNA(fMet) + (6S)-5,6,7,8-tetrahydrofolate + H(+)</text>
        <dbReference type="Rhea" id="RHEA:24380"/>
        <dbReference type="Rhea" id="RHEA-COMP:9952"/>
        <dbReference type="Rhea" id="RHEA-COMP:9953"/>
        <dbReference type="ChEBI" id="CHEBI:15378"/>
        <dbReference type="ChEBI" id="CHEBI:57453"/>
        <dbReference type="ChEBI" id="CHEBI:78530"/>
        <dbReference type="ChEBI" id="CHEBI:78844"/>
        <dbReference type="ChEBI" id="CHEBI:195366"/>
        <dbReference type="EC" id="2.1.2.9"/>
    </reaction>
</comment>
<sequence length="348" mass="36622">MVRVLFAGTPDVAVPSLRTLAGDPEHFEVVAVLTRPDALRGRGRRLEPSPVKQAALELGLPVLECDPNEPAFVDELLATGAEAAAVVAYGRILKESVLEALPMGWYNLHFSLLPQWRGAAPVQRAIWAGDTLTGATVFRITRGMDSGPILAQSTIEIGPHETAGDLLARLAEDGSRLLAAALQAMADGQIQPVEQQVGAYEIAEKIRVEDAHIRFDVPAFAVDRQIRACTPNPGAWCLVDIDGTHGGNSGGNDGGNVESGDAITMHVLQARVADAPGTSEGDGADTQAQEAAPADLVPGAIATAKQHVWVGTASDPIELLQVKAQGKKAMAAADWARGARLTPQARCR</sequence>
<accession>A0A087EB29</accession>
<dbReference type="InterPro" id="IPR041711">
    <property type="entry name" value="Met-tRNA-FMT_N"/>
</dbReference>
<dbReference type="RefSeq" id="WP_024463713.1">
    <property type="nucleotide sequence ID" value="NZ_CP062939.1"/>
</dbReference>
<evidence type="ECO:0000256" key="4">
    <source>
        <dbReference type="ARBA" id="ARBA00022917"/>
    </source>
</evidence>
<evidence type="ECO:0000256" key="5">
    <source>
        <dbReference type="HAMAP-Rule" id="MF_00182"/>
    </source>
</evidence>
<keyword evidence="3 5" id="KW-0808">Transferase</keyword>
<dbReference type="SUPFAM" id="SSF53328">
    <property type="entry name" value="Formyltransferase"/>
    <property type="match status" value="1"/>
</dbReference>
<comment type="similarity">
    <text evidence="1 5">Belongs to the Fmt family.</text>
</comment>
<dbReference type="EC" id="2.1.2.9" evidence="2 5"/>
<dbReference type="InterPro" id="IPR044135">
    <property type="entry name" value="Met-tRNA-FMT_C"/>
</dbReference>
<evidence type="ECO:0000256" key="1">
    <source>
        <dbReference type="ARBA" id="ARBA00010699"/>
    </source>
</evidence>
<dbReference type="AlphaFoldDB" id="A0A087EB29"/>
<dbReference type="InterPro" id="IPR036477">
    <property type="entry name" value="Formyl_transf_N_sf"/>
</dbReference>
<dbReference type="eggNOG" id="COG0223">
    <property type="taxonomic scope" value="Bacteria"/>
</dbReference>
<keyword evidence="9" id="KW-1185">Reference proteome</keyword>
<dbReference type="NCBIfam" id="TIGR00460">
    <property type="entry name" value="fmt"/>
    <property type="match status" value="1"/>
</dbReference>
<name>A0A087EB29_9BIFI</name>
<keyword evidence="4 5" id="KW-0648">Protein biosynthesis</keyword>
<reference evidence="8 9" key="1">
    <citation type="submission" date="2014-03" db="EMBL/GenBank/DDBJ databases">
        <title>Genomics of Bifidobacteria.</title>
        <authorList>
            <person name="Ventura M."/>
            <person name="Milani C."/>
            <person name="Lugli G.A."/>
        </authorList>
    </citation>
    <scope>NUCLEOTIDE SEQUENCE [LARGE SCALE GENOMIC DNA]</scope>
    <source>
        <strain evidence="8 9">LMG 11597</strain>
    </source>
</reference>
<dbReference type="CDD" id="cd08646">
    <property type="entry name" value="FMT_core_Met-tRNA-FMT_N"/>
    <property type="match status" value="1"/>
</dbReference>
<evidence type="ECO:0000259" key="7">
    <source>
        <dbReference type="Pfam" id="PF02911"/>
    </source>
</evidence>
<feature type="binding site" evidence="5">
    <location>
        <begin position="111"/>
        <end position="114"/>
    </location>
    <ligand>
        <name>(6S)-5,6,7,8-tetrahydrofolate</name>
        <dbReference type="ChEBI" id="CHEBI:57453"/>
    </ligand>
</feature>
<dbReference type="InterPro" id="IPR002376">
    <property type="entry name" value="Formyl_transf_N"/>
</dbReference>
<dbReference type="OrthoDB" id="9802815at2"/>
<comment type="function">
    <text evidence="5">Attaches a formyl group to the free amino group of methionyl-tRNA(fMet). The formyl group appears to play a dual role in the initiator identity of N-formylmethionyl-tRNA by promoting its recognition by IF2 and preventing the misappropriation of this tRNA by the elongation apparatus.</text>
</comment>
<dbReference type="PANTHER" id="PTHR11138:SF5">
    <property type="entry name" value="METHIONYL-TRNA FORMYLTRANSFERASE, MITOCHONDRIAL"/>
    <property type="match status" value="1"/>
</dbReference>
<dbReference type="STRING" id="77635.BISU_1508"/>
<gene>
    <name evidence="5" type="primary">fmt</name>
    <name evidence="8" type="ORF">BISU_1508</name>
</gene>
<dbReference type="Proteomes" id="UP000029055">
    <property type="component" value="Unassembled WGS sequence"/>
</dbReference>
<organism evidence="8 9">
    <name type="scientific">Bifidobacterium subtile</name>
    <dbReference type="NCBI Taxonomy" id="77635"/>
    <lineage>
        <taxon>Bacteria</taxon>
        <taxon>Bacillati</taxon>
        <taxon>Actinomycetota</taxon>
        <taxon>Actinomycetes</taxon>
        <taxon>Bifidobacteriales</taxon>
        <taxon>Bifidobacteriaceae</taxon>
        <taxon>Bifidobacterium</taxon>
    </lineage>
</organism>
<dbReference type="PANTHER" id="PTHR11138">
    <property type="entry name" value="METHIONYL-TRNA FORMYLTRANSFERASE"/>
    <property type="match status" value="1"/>
</dbReference>
<dbReference type="Pfam" id="PF02911">
    <property type="entry name" value="Formyl_trans_C"/>
    <property type="match status" value="1"/>
</dbReference>
<protein>
    <recommendedName>
        <fullName evidence="2 5">Methionyl-tRNA formyltransferase</fullName>
        <ecNumber evidence="2 5">2.1.2.9</ecNumber>
    </recommendedName>
</protein>
<dbReference type="InterPro" id="IPR011034">
    <property type="entry name" value="Formyl_transferase-like_C_sf"/>
</dbReference>
<feature type="domain" description="Formyl transferase N-terminal" evidence="6">
    <location>
        <begin position="4"/>
        <end position="181"/>
    </location>
</feature>
<dbReference type="CDD" id="cd08704">
    <property type="entry name" value="Met_tRNA_FMT_C"/>
    <property type="match status" value="1"/>
</dbReference>
<proteinExistence type="inferred from homology"/>
<dbReference type="EMBL" id="JGZR01000002">
    <property type="protein sequence ID" value="KFJ04980.1"/>
    <property type="molecule type" value="Genomic_DNA"/>
</dbReference>
<dbReference type="InterPro" id="IPR005793">
    <property type="entry name" value="Formyl_trans_C"/>
</dbReference>
<dbReference type="HAMAP" id="MF_00182">
    <property type="entry name" value="Formyl_trans"/>
    <property type="match status" value="1"/>
</dbReference>